<organism evidence="3 4">
    <name type="scientific">Glutamicibacter ectropisis</name>
    <dbReference type="NCBI Taxonomy" id="3046593"/>
    <lineage>
        <taxon>Bacteria</taxon>
        <taxon>Bacillati</taxon>
        <taxon>Actinomycetota</taxon>
        <taxon>Actinomycetes</taxon>
        <taxon>Micrococcales</taxon>
        <taxon>Micrococcaceae</taxon>
        <taxon>Glutamicibacter</taxon>
    </lineage>
</organism>
<evidence type="ECO:0000256" key="1">
    <source>
        <dbReference type="SAM" id="Phobius"/>
    </source>
</evidence>
<protein>
    <submittedName>
        <fullName evidence="3">Uncharacterized protein</fullName>
    </submittedName>
</protein>
<dbReference type="KEGG" id="gey:QMQ05_01695"/>
<keyword evidence="2" id="KW-0732">Signal</keyword>
<evidence type="ECO:0000313" key="4">
    <source>
        <dbReference type="Proteomes" id="UP001486888"/>
    </source>
</evidence>
<dbReference type="AlphaFoldDB" id="A0AAU6WER5"/>
<sequence length="69" mass="7414">MKTRLSGVLLLLTSVCLFGFALNAAHRDTATACWVLSTIFFIAAAMLMLGAIVGATKVTVTKTRKKQQL</sequence>
<dbReference type="RefSeq" id="WP_334121094.1">
    <property type="nucleotide sequence ID" value="NZ_CP125942.1"/>
</dbReference>
<feature type="transmembrane region" description="Helical" evidence="1">
    <location>
        <begin position="34"/>
        <end position="56"/>
    </location>
</feature>
<keyword evidence="4" id="KW-1185">Reference proteome</keyword>
<gene>
    <name evidence="3" type="ORF">QMQ05_01695</name>
</gene>
<keyword evidence="1" id="KW-1133">Transmembrane helix</keyword>
<dbReference type="Proteomes" id="UP001486888">
    <property type="component" value="Chromosome"/>
</dbReference>
<proteinExistence type="predicted"/>
<accession>A0AAU6WER5</accession>
<feature type="signal peptide" evidence="2">
    <location>
        <begin position="1"/>
        <end position="24"/>
    </location>
</feature>
<name>A0AAU6WER5_9MICC</name>
<evidence type="ECO:0000256" key="2">
    <source>
        <dbReference type="SAM" id="SignalP"/>
    </source>
</evidence>
<reference evidence="3 4" key="1">
    <citation type="submission" date="2023-05" db="EMBL/GenBank/DDBJ databases">
        <title>Glutamicibacter sp. B1, complete genome.</title>
        <authorList>
            <person name="Long Y.H."/>
            <person name="Fang T."/>
            <person name="Li X.Y."/>
        </authorList>
    </citation>
    <scope>NUCLEOTIDE SEQUENCE [LARGE SCALE GENOMIC DNA]</scope>
    <source>
        <strain evidence="3 4">B1</strain>
    </source>
</reference>
<feature type="chain" id="PRO_5043391738" evidence="2">
    <location>
        <begin position="25"/>
        <end position="69"/>
    </location>
</feature>
<keyword evidence="1" id="KW-0812">Transmembrane</keyword>
<keyword evidence="1" id="KW-0472">Membrane</keyword>
<dbReference type="EMBL" id="CP125942">
    <property type="protein sequence ID" value="XAO46287.1"/>
    <property type="molecule type" value="Genomic_DNA"/>
</dbReference>
<evidence type="ECO:0000313" key="3">
    <source>
        <dbReference type="EMBL" id="XAO46287.1"/>
    </source>
</evidence>